<organism evidence="1 2">
    <name type="scientific">Rosenbergiella nectarea</name>
    <dbReference type="NCBI Taxonomy" id="988801"/>
    <lineage>
        <taxon>Bacteria</taxon>
        <taxon>Pseudomonadati</taxon>
        <taxon>Pseudomonadota</taxon>
        <taxon>Gammaproteobacteria</taxon>
        <taxon>Enterobacterales</taxon>
        <taxon>Erwiniaceae</taxon>
        <taxon>Rosenbergiella</taxon>
    </lineage>
</organism>
<sequence length="101" mass="11371">MSQEIGERHAYQFAIHNPKAAKNRMPMLCSQSVTVMALTVTRSCISNGPIVNTLSVAKKVLFGETPTERKAYLTEQRSRWADLQNTYLEKCQHDDGVDARS</sequence>
<dbReference type="Gene3D" id="3.30.930.30">
    <property type="match status" value="1"/>
</dbReference>
<dbReference type="RefSeq" id="WP_277756398.1">
    <property type="nucleotide sequence ID" value="NZ_FOGC01000009.1"/>
</dbReference>
<protein>
    <submittedName>
        <fullName evidence="1">Uncharacterized protein</fullName>
    </submittedName>
</protein>
<keyword evidence="2" id="KW-1185">Reference proteome</keyword>
<dbReference type="AlphaFoldDB" id="A0A1H9KDC4"/>
<reference evidence="2" key="1">
    <citation type="submission" date="2016-10" db="EMBL/GenBank/DDBJ databases">
        <authorList>
            <person name="Varghese N."/>
            <person name="Submissions S."/>
        </authorList>
    </citation>
    <scope>NUCLEOTIDE SEQUENCE [LARGE SCALE GENOMIC DNA]</scope>
    <source>
        <strain evidence="2">8N4</strain>
    </source>
</reference>
<dbReference type="Proteomes" id="UP000242515">
    <property type="component" value="Unassembled WGS sequence"/>
</dbReference>
<evidence type="ECO:0000313" key="1">
    <source>
        <dbReference type="EMBL" id="SEQ96873.1"/>
    </source>
</evidence>
<dbReference type="EMBL" id="FOGC01000009">
    <property type="protein sequence ID" value="SEQ96873.1"/>
    <property type="molecule type" value="Genomic_DNA"/>
</dbReference>
<proteinExistence type="predicted"/>
<dbReference type="STRING" id="988801.SAMN05216522_10969"/>
<name>A0A1H9KDC4_9GAMM</name>
<evidence type="ECO:0000313" key="2">
    <source>
        <dbReference type="Proteomes" id="UP000242515"/>
    </source>
</evidence>
<accession>A0A1H9KDC4</accession>
<gene>
    <name evidence="1" type="ORF">SAMN05216522_10969</name>
</gene>